<evidence type="ECO:0000313" key="11">
    <source>
        <dbReference type="EMBL" id="SET45445.1"/>
    </source>
</evidence>
<comment type="similarity">
    <text evidence="7">Belongs to the DNA polymerase HolA subunit family.</text>
</comment>
<accession>A0A1I0EJ50</accession>
<organism evidence="11 12">
    <name type="scientific">[Clostridium] polysaccharolyticum</name>
    <dbReference type="NCBI Taxonomy" id="29364"/>
    <lineage>
        <taxon>Bacteria</taxon>
        <taxon>Bacillati</taxon>
        <taxon>Bacillota</taxon>
        <taxon>Clostridia</taxon>
        <taxon>Lachnospirales</taxon>
        <taxon>Lachnospiraceae</taxon>
    </lineage>
</organism>
<name>A0A1I0EJ50_9FIRM</name>
<evidence type="ECO:0000256" key="7">
    <source>
        <dbReference type="ARBA" id="ARBA00034754"/>
    </source>
</evidence>
<comment type="catalytic activity">
    <reaction evidence="8">
        <text>DNA(n) + a 2'-deoxyribonucleoside 5'-triphosphate = DNA(n+1) + diphosphate</text>
        <dbReference type="Rhea" id="RHEA:22508"/>
        <dbReference type="Rhea" id="RHEA-COMP:17339"/>
        <dbReference type="Rhea" id="RHEA-COMP:17340"/>
        <dbReference type="ChEBI" id="CHEBI:33019"/>
        <dbReference type="ChEBI" id="CHEBI:61560"/>
        <dbReference type="ChEBI" id="CHEBI:173112"/>
        <dbReference type="EC" id="2.7.7.7"/>
    </reaction>
</comment>
<gene>
    <name evidence="11" type="ORF">SAMN04487772_12220</name>
</gene>
<keyword evidence="3" id="KW-0808">Transferase</keyword>
<dbReference type="NCBIfam" id="TIGR01128">
    <property type="entry name" value="holA"/>
    <property type="match status" value="1"/>
</dbReference>
<dbReference type="Pfam" id="PF21694">
    <property type="entry name" value="DNA_pol3_delta_C"/>
    <property type="match status" value="1"/>
</dbReference>
<dbReference type="STRING" id="29364.SAMN04487772_12220"/>
<dbReference type="GO" id="GO:0003887">
    <property type="term" value="F:DNA-directed DNA polymerase activity"/>
    <property type="evidence" value="ECO:0007669"/>
    <property type="project" value="UniProtKB-KW"/>
</dbReference>
<sequence length="323" mass="37030">MQIIKEHIKLKQFKQCYLLYGTEEYLKKLYKNKLKTGIIGDEDTMNYTYFEGKSIEIPKVIEVAETMPFFSERRLILIQNSGLFQSANDLADYIKTMPDYCYIIFVESEVDKRNRLYKAVKDIGVIAKMDGLDEKNVQLWVAQLLNRSGKKITKDTLMYFLNKSGTDMEGMVQEVEKLVCYAMDKEVITAEDIDAVCVTQVSNQIFLMIDAIASGKQKQALGLYYDLLALREKPMSILFLITRHFNILLQVKELQGQNRNDVAKKAGVPPFAVHKYMSQADRFTKQGLIASLKNCAEMEAQVKTGLMADQMAVELLIVKFSQR</sequence>
<evidence type="ECO:0000256" key="8">
    <source>
        <dbReference type="ARBA" id="ARBA00049244"/>
    </source>
</evidence>
<keyword evidence="12" id="KW-1185">Reference proteome</keyword>
<dbReference type="EC" id="2.7.7.7" evidence="1"/>
<dbReference type="EMBL" id="FOHN01000022">
    <property type="protein sequence ID" value="SET45445.1"/>
    <property type="molecule type" value="Genomic_DNA"/>
</dbReference>
<dbReference type="Gene3D" id="1.10.8.60">
    <property type="match status" value="1"/>
</dbReference>
<dbReference type="InterPro" id="IPR005790">
    <property type="entry name" value="DNA_polIII_delta"/>
</dbReference>
<dbReference type="Pfam" id="PF06144">
    <property type="entry name" value="DNA_pol3_delta"/>
    <property type="match status" value="1"/>
</dbReference>
<evidence type="ECO:0000256" key="4">
    <source>
        <dbReference type="ARBA" id="ARBA00022695"/>
    </source>
</evidence>
<evidence type="ECO:0000256" key="3">
    <source>
        <dbReference type="ARBA" id="ARBA00022679"/>
    </source>
</evidence>
<dbReference type="GO" id="GO:0003677">
    <property type="term" value="F:DNA binding"/>
    <property type="evidence" value="ECO:0007669"/>
    <property type="project" value="InterPro"/>
</dbReference>
<evidence type="ECO:0000259" key="9">
    <source>
        <dbReference type="Pfam" id="PF06144"/>
    </source>
</evidence>
<keyword evidence="6" id="KW-0239">DNA-directed DNA polymerase</keyword>
<dbReference type="PANTHER" id="PTHR34388:SF1">
    <property type="entry name" value="DNA POLYMERASE III SUBUNIT DELTA"/>
    <property type="match status" value="1"/>
</dbReference>
<feature type="domain" description="DNA polymerase III delta subunit-like C-terminal" evidence="10">
    <location>
        <begin position="203"/>
        <end position="320"/>
    </location>
</feature>
<protein>
    <recommendedName>
        <fullName evidence="2">DNA polymerase III subunit delta</fullName>
        <ecNumber evidence="1">2.7.7.7</ecNumber>
    </recommendedName>
</protein>
<evidence type="ECO:0000259" key="10">
    <source>
        <dbReference type="Pfam" id="PF21694"/>
    </source>
</evidence>
<dbReference type="Gene3D" id="3.40.50.300">
    <property type="entry name" value="P-loop containing nucleotide triphosphate hydrolases"/>
    <property type="match status" value="1"/>
</dbReference>
<proteinExistence type="inferred from homology"/>
<dbReference type="InterPro" id="IPR048466">
    <property type="entry name" value="DNA_pol3_delta-like_C"/>
</dbReference>
<feature type="domain" description="DNA polymerase III delta N-terminal" evidence="9">
    <location>
        <begin position="17"/>
        <end position="122"/>
    </location>
</feature>
<dbReference type="InterPro" id="IPR010372">
    <property type="entry name" value="DNA_pol3_delta_N"/>
</dbReference>
<dbReference type="GO" id="GO:0009360">
    <property type="term" value="C:DNA polymerase III complex"/>
    <property type="evidence" value="ECO:0007669"/>
    <property type="project" value="InterPro"/>
</dbReference>
<dbReference type="GO" id="GO:0006261">
    <property type="term" value="P:DNA-templated DNA replication"/>
    <property type="evidence" value="ECO:0007669"/>
    <property type="project" value="TreeGrafter"/>
</dbReference>
<dbReference type="Gene3D" id="1.20.272.10">
    <property type="match status" value="1"/>
</dbReference>
<evidence type="ECO:0000256" key="1">
    <source>
        <dbReference type="ARBA" id="ARBA00012417"/>
    </source>
</evidence>
<evidence type="ECO:0000256" key="5">
    <source>
        <dbReference type="ARBA" id="ARBA00022705"/>
    </source>
</evidence>
<dbReference type="AlphaFoldDB" id="A0A1I0EJ50"/>
<dbReference type="PANTHER" id="PTHR34388">
    <property type="entry name" value="DNA POLYMERASE III SUBUNIT DELTA"/>
    <property type="match status" value="1"/>
</dbReference>
<dbReference type="SUPFAM" id="SSF48019">
    <property type="entry name" value="post-AAA+ oligomerization domain-like"/>
    <property type="match status" value="1"/>
</dbReference>
<dbReference type="OrthoDB" id="9775929at2"/>
<keyword evidence="4" id="KW-0548">Nucleotidyltransferase</keyword>
<evidence type="ECO:0000313" key="12">
    <source>
        <dbReference type="Proteomes" id="UP000199800"/>
    </source>
</evidence>
<dbReference type="SUPFAM" id="SSF52540">
    <property type="entry name" value="P-loop containing nucleoside triphosphate hydrolases"/>
    <property type="match status" value="1"/>
</dbReference>
<reference evidence="11 12" key="1">
    <citation type="submission" date="2016-10" db="EMBL/GenBank/DDBJ databases">
        <authorList>
            <person name="de Groot N.N."/>
        </authorList>
    </citation>
    <scope>NUCLEOTIDE SEQUENCE [LARGE SCALE GENOMIC DNA]</scope>
    <source>
        <strain evidence="11 12">DSM 1801</strain>
    </source>
</reference>
<dbReference type="RefSeq" id="WP_092478539.1">
    <property type="nucleotide sequence ID" value="NZ_FOHN01000022.1"/>
</dbReference>
<evidence type="ECO:0000256" key="2">
    <source>
        <dbReference type="ARBA" id="ARBA00017703"/>
    </source>
</evidence>
<dbReference type="Proteomes" id="UP000199800">
    <property type="component" value="Unassembled WGS sequence"/>
</dbReference>
<keyword evidence="5" id="KW-0235">DNA replication</keyword>
<evidence type="ECO:0000256" key="6">
    <source>
        <dbReference type="ARBA" id="ARBA00022932"/>
    </source>
</evidence>
<dbReference type="InterPro" id="IPR008921">
    <property type="entry name" value="DNA_pol3_clamp-load_cplx_C"/>
</dbReference>
<dbReference type="InterPro" id="IPR027417">
    <property type="entry name" value="P-loop_NTPase"/>
</dbReference>